<accession>A0A0A0KY51</accession>
<gene>
    <name evidence="2" type="ORF">Csa_4G047930</name>
</gene>
<dbReference type="Pfam" id="PF04646">
    <property type="entry name" value="DUF604"/>
    <property type="match status" value="1"/>
</dbReference>
<reference evidence="2 3" key="1">
    <citation type="journal article" date="2009" name="Nat. Genet.">
        <title>The genome of the cucumber, Cucumis sativus L.</title>
        <authorList>
            <person name="Huang S."/>
            <person name="Li R."/>
            <person name="Zhang Z."/>
            <person name="Li L."/>
            <person name="Gu X."/>
            <person name="Fan W."/>
            <person name="Lucas W.J."/>
            <person name="Wang X."/>
            <person name="Xie B."/>
            <person name="Ni P."/>
            <person name="Ren Y."/>
            <person name="Zhu H."/>
            <person name="Li J."/>
            <person name="Lin K."/>
            <person name="Jin W."/>
            <person name="Fei Z."/>
            <person name="Li G."/>
            <person name="Staub J."/>
            <person name="Kilian A."/>
            <person name="van der Vossen E.A."/>
            <person name="Wu Y."/>
            <person name="Guo J."/>
            <person name="He J."/>
            <person name="Jia Z."/>
            <person name="Ren Y."/>
            <person name="Tian G."/>
            <person name="Lu Y."/>
            <person name="Ruan J."/>
            <person name="Qian W."/>
            <person name="Wang M."/>
            <person name="Huang Q."/>
            <person name="Li B."/>
            <person name="Xuan Z."/>
            <person name="Cao J."/>
            <person name="Asan"/>
            <person name="Wu Z."/>
            <person name="Zhang J."/>
            <person name="Cai Q."/>
            <person name="Bai Y."/>
            <person name="Zhao B."/>
            <person name="Han Y."/>
            <person name="Li Y."/>
            <person name="Li X."/>
            <person name="Wang S."/>
            <person name="Shi Q."/>
            <person name="Liu S."/>
            <person name="Cho W.K."/>
            <person name="Kim J.Y."/>
            <person name="Xu Y."/>
            <person name="Heller-Uszynska K."/>
            <person name="Miao H."/>
            <person name="Cheng Z."/>
            <person name="Zhang S."/>
            <person name="Wu J."/>
            <person name="Yang Y."/>
            <person name="Kang H."/>
            <person name="Li M."/>
            <person name="Liang H."/>
            <person name="Ren X."/>
            <person name="Shi Z."/>
            <person name="Wen M."/>
            <person name="Jian M."/>
            <person name="Yang H."/>
            <person name="Zhang G."/>
            <person name="Yang Z."/>
            <person name="Chen R."/>
            <person name="Liu S."/>
            <person name="Li J."/>
            <person name="Ma L."/>
            <person name="Liu H."/>
            <person name="Zhou Y."/>
            <person name="Zhao J."/>
            <person name="Fang X."/>
            <person name="Li G."/>
            <person name="Fang L."/>
            <person name="Li Y."/>
            <person name="Liu D."/>
            <person name="Zheng H."/>
            <person name="Zhang Y."/>
            <person name="Qin N."/>
            <person name="Li Z."/>
            <person name="Yang G."/>
            <person name="Yang S."/>
            <person name="Bolund L."/>
            <person name="Kristiansen K."/>
            <person name="Zheng H."/>
            <person name="Li S."/>
            <person name="Zhang X."/>
            <person name="Yang H."/>
            <person name="Wang J."/>
            <person name="Sun R."/>
            <person name="Zhang B."/>
            <person name="Jiang S."/>
            <person name="Wang J."/>
            <person name="Du Y."/>
            <person name="Li S."/>
        </authorList>
    </citation>
    <scope>NUCLEOTIDE SEQUENCE [LARGE SCALE GENOMIC DNA]</scope>
    <source>
        <strain evidence="3">cv. 9930</strain>
    </source>
</reference>
<dbReference type="STRING" id="3659.A0A0A0KY51"/>
<evidence type="ECO:0000256" key="1">
    <source>
        <dbReference type="SAM" id="Phobius"/>
    </source>
</evidence>
<reference evidence="2 3" key="2">
    <citation type="journal article" date="2009" name="PLoS ONE">
        <title>An integrated genetic and cytogenetic map of the cucumber genome.</title>
        <authorList>
            <person name="Ren Y."/>
            <person name="Zhang Z."/>
            <person name="Liu J."/>
            <person name="Staub J.E."/>
            <person name="Han Y."/>
            <person name="Cheng Z."/>
            <person name="Li X."/>
            <person name="Lu J."/>
            <person name="Miao H."/>
            <person name="Kang H."/>
            <person name="Xie B."/>
            <person name="Gu X."/>
            <person name="Wang X."/>
            <person name="Du Y."/>
            <person name="Jin W."/>
            <person name="Huang S."/>
        </authorList>
    </citation>
    <scope>NUCLEOTIDE SEQUENCE [LARGE SCALE GENOMIC DNA]</scope>
    <source>
        <strain evidence="3">cv. 9930</strain>
    </source>
</reference>
<keyword evidence="1" id="KW-0472">Membrane</keyword>
<dbReference type="InterPro" id="IPR006740">
    <property type="entry name" value="DUF604"/>
</dbReference>
<dbReference type="Proteomes" id="UP000029981">
    <property type="component" value="Chromosome 4"/>
</dbReference>
<evidence type="ECO:0000313" key="3">
    <source>
        <dbReference type="Proteomes" id="UP000029981"/>
    </source>
</evidence>
<keyword evidence="3" id="KW-1185">Reference proteome</keyword>
<keyword evidence="1" id="KW-1133">Transmembrane helix</keyword>
<dbReference type="KEGG" id="csv:101219663"/>
<dbReference type="OMA" id="CEMPALY"/>
<organism evidence="2 3">
    <name type="scientific">Cucumis sativus</name>
    <name type="common">Cucumber</name>
    <dbReference type="NCBI Taxonomy" id="3659"/>
    <lineage>
        <taxon>Eukaryota</taxon>
        <taxon>Viridiplantae</taxon>
        <taxon>Streptophyta</taxon>
        <taxon>Embryophyta</taxon>
        <taxon>Tracheophyta</taxon>
        <taxon>Spermatophyta</taxon>
        <taxon>Magnoliopsida</taxon>
        <taxon>eudicotyledons</taxon>
        <taxon>Gunneridae</taxon>
        <taxon>Pentapetalae</taxon>
        <taxon>rosids</taxon>
        <taxon>fabids</taxon>
        <taxon>Cucurbitales</taxon>
        <taxon>Cucurbitaceae</taxon>
        <taxon>Benincaseae</taxon>
        <taxon>Cucumis</taxon>
    </lineage>
</organism>
<name>A0A0A0KY51_CUCSA</name>
<feature type="transmembrane region" description="Helical" evidence="1">
    <location>
        <begin position="26"/>
        <end position="43"/>
    </location>
</feature>
<proteinExistence type="predicted"/>
<protein>
    <submittedName>
        <fullName evidence="2">Uncharacterized protein</fullName>
    </submittedName>
</protein>
<dbReference type="GO" id="GO:0008375">
    <property type="term" value="F:acetylglucosaminyltransferase activity"/>
    <property type="evidence" value="ECO:0000318"/>
    <property type="project" value="GO_Central"/>
</dbReference>
<dbReference type="Gramene" id="KGN53332">
    <property type="protein sequence ID" value="KGN53332"/>
    <property type="gene ID" value="Csa_4G047930"/>
</dbReference>
<keyword evidence="1" id="KW-0812">Transmembrane</keyword>
<dbReference type="OrthoDB" id="421979at2759"/>
<dbReference type="FunFam" id="3.90.550.50:FF:000006">
    <property type="entry name" value="Fringe-related protein-like"/>
    <property type="match status" value="1"/>
</dbReference>
<sequence>MKNPDNLLWPPATTTSAPQFRSLPKLLIFLVLFLSVTYIVYTLKLLSSDDPCPDADQPITLNTQNDLPISSSISSPIRNQTIPNFPQKPHTQTEIQDIVFGIAASANLWEKRKEYIKLWFDPRKMRAVVWMDEPVATKTEDSKLLPPVVVSGDAGRFAYRNKQGRRSAIRISRIVGETMRLGAENVRWVVMGDDDTVFVAENLVRVLRKYDHNGFYYIGSSSESHLQNIHLSYGMAYGGGGFAISYPLAKAIEKMQDGCLERYPGLYGSDDRIQACMAELGVPLTKELGFHQCDVYGNLFGLLAAHPVTPLVSLHHLDIVEPIFPDTTRLEALRRLLVPMRLDSAALMQQSICYDKARGWTISHSWGFSVQIFRGFFSPREMEMPSRTFLNWYRKADYTAYAFNTRPVTRNPCQKPFIFYFSNATLNSSTGLIVTEYLKDRSPHPFCKWKMADPALLQMVIVSKKPNPSLWDSAPRRNCCRVMEMEKEGVLSIGVGTCREGEISV</sequence>
<dbReference type="eggNOG" id="KOG2246">
    <property type="taxonomic scope" value="Eukaryota"/>
</dbReference>
<dbReference type="PANTHER" id="PTHR10811">
    <property type="entry name" value="FRINGE-RELATED"/>
    <property type="match status" value="1"/>
</dbReference>
<dbReference type="AlphaFoldDB" id="A0A0A0KY51"/>
<dbReference type="Gene3D" id="3.90.550.50">
    <property type="match status" value="1"/>
</dbReference>
<evidence type="ECO:0000313" key="2">
    <source>
        <dbReference type="EMBL" id="KGN53332.1"/>
    </source>
</evidence>
<dbReference type="EMBL" id="CM002925">
    <property type="protein sequence ID" value="KGN53332.1"/>
    <property type="molecule type" value="Genomic_DNA"/>
</dbReference>
<reference evidence="2 3" key="4">
    <citation type="journal article" date="2011" name="BMC Genomics">
        <title>RNA-Seq improves annotation of protein-coding genes in the cucumber genome.</title>
        <authorList>
            <person name="Li Z."/>
            <person name="Zhang Z."/>
            <person name="Yan P."/>
            <person name="Huang S."/>
            <person name="Fei Z."/>
            <person name="Lin K."/>
        </authorList>
    </citation>
    <scope>NUCLEOTIDE SEQUENCE [LARGE SCALE GENOMIC DNA]</scope>
    <source>
        <strain evidence="3">cv. 9930</strain>
    </source>
</reference>
<reference evidence="2 3" key="3">
    <citation type="journal article" date="2010" name="BMC Genomics">
        <title>Transcriptome sequencing and comparative analysis of cucumber flowers with different sex types.</title>
        <authorList>
            <person name="Guo S."/>
            <person name="Zheng Y."/>
            <person name="Joung J.G."/>
            <person name="Liu S."/>
            <person name="Zhang Z."/>
            <person name="Crasta O.R."/>
            <person name="Sobral B.W."/>
            <person name="Xu Y."/>
            <person name="Huang S."/>
            <person name="Fei Z."/>
        </authorList>
    </citation>
    <scope>NUCLEOTIDE SEQUENCE [LARGE SCALE GENOMIC DNA]</scope>
    <source>
        <strain evidence="3">cv. 9930</strain>
    </source>
</reference>